<evidence type="ECO:0000313" key="1">
    <source>
        <dbReference type="EMBL" id="GFH26353.1"/>
    </source>
</evidence>
<comment type="caution">
    <text evidence="1">The sequence shown here is derived from an EMBL/GenBank/DDBJ whole genome shotgun (WGS) entry which is preliminary data.</text>
</comment>
<sequence length="66" mass="7012">MESCSCSICCSGVTMTARPDKGSKHSAAHASFGSEDRPVVIAEGELDHSTTLSHICRCAVTQRRDS</sequence>
<dbReference type="EMBL" id="BLLF01003102">
    <property type="protein sequence ID" value="GFH26353.1"/>
    <property type="molecule type" value="Genomic_DNA"/>
</dbReference>
<reference evidence="1 2" key="1">
    <citation type="submission" date="2020-02" db="EMBL/GenBank/DDBJ databases">
        <title>Draft genome sequence of Haematococcus lacustris strain NIES-144.</title>
        <authorList>
            <person name="Morimoto D."/>
            <person name="Nakagawa S."/>
            <person name="Yoshida T."/>
            <person name="Sawayama S."/>
        </authorList>
    </citation>
    <scope>NUCLEOTIDE SEQUENCE [LARGE SCALE GENOMIC DNA]</scope>
    <source>
        <strain evidence="1 2">NIES-144</strain>
    </source>
</reference>
<accession>A0A699ZUI3</accession>
<organism evidence="1 2">
    <name type="scientific">Haematococcus lacustris</name>
    <name type="common">Green alga</name>
    <name type="synonym">Haematococcus pluvialis</name>
    <dbReference type="NCBI Taxonomy" id="44745"/>
    <lineage>
        <taxon>Eukaryota</taxon>
        <taxon>Viridiplantae</taxon>
        <taxon>Chlorophyta</taxon>
        <taxon>core chlorophytes</taxon>
        <taxon>Chlorophyceae</taxon>
        <taxon>CS clade</taxon>
        <taxon>Chlamydomonadales</taxon>
        <taxon>Haematococcaceae</taxon>
        <taxon>Haematococcus</taxon>
    </lineage>
</organism>
<dbReference type="AlphaFoldDB" id="A0A699ZUI3"/>
<proteinExistence type="predicted"/>
<name>A0A699ZUI3_HAELA</name>
<gene>
    <name evidence="1" type="ORF">HaLaN_24490</name>
</gene>
<dbReference type="Proteomes" id="UP000485058">
    <property type="component" value="Unassembled WGS sequence"/>
</dbReference>
<protein>
    <submittedName>
        <fullName evidence="1">Uncharacterized protein</fullName>
    </submittedName>
</protein>
<keyword evidence="2" id="KW-1185">Reference proteome</keyword>
<evidence type="ECO:0000313" key="2">
    <source>
        <dbReference type="Proteomes" id="UP000485058"/>
    </source>
</evidence>